<dbReference type="AlphaFoldDB" id="A0AAV4RQS1"/>
<organism evidence="1 2">
    <name type="scientific">Caerostris extrusa</name>
    <name type="common">Bark spider</name>
    <name type="synonym">Caerostris bankana</name>
    <dbReference type="NCBI Taxonomy" id="172846"/>
    <lineage>
        <taxon>Eukaryota</taxon>
        <taxon>Metazoa</taxon>
        <taxon>Ecdysozoa</taxon>
        <taxon>Arthropoda</taxon>
        <taxon>Chelicerata</taxon>
        <taxon>Arachnida</taxon>
        <taxon>Araneae</taxon>
        <taxon>Araneomorphae</taxon>
        <taxon>Entelegynae</taxon>
        <taxon>Araneoidea</taxon>
        <taxon>Araneidae</taxon>
        <taxon>Caerostris</taxon>
    </lineage>
</organism>
<name>A0AAV4RQS1_CAEEX</name>
<sequence>MSSAAKRISFVLEIVEGASDGNVNHCFRDFWKYSGRGAGRCILSNVHTFEIRRNGSHVGCIRISRFRNRLLDLAGERGLRRHGYSRGVPGGREEFCGIAKEAASKNHFQVKARSGATKNTTFLLGV</sequence>
<comment type="caution">
    <text evidence="1">The sequence shown here is derived from an EMBL/GenBank/DDBJ whole genome shotgun (WGS) entry which is preliminary data.</text>
</comment>
<dbReference type="Proteomes" id="UP001054945">
    <property type="component" value="Unassembled WGS sequence"/>
</dbReference>
<evidence type="ECO:0000313" key="2">
    <source>
        <dbReference type="Proteomes" id="UP001054945"/>
    </source>
</evidence>
<evidence type="ECO:0000313" key="1">
    <source>
        <dbReference type="EMBL" id="GIY23151.1"/>
    </source>
</evidence>
<dbReference type="EMBL" id="BPLR01008237">
    <property type="protein sequence ID" value="GIY23151.1"/>
    <property type="molecule type" value="Genomic_DNA"/>
</dbReference>
<protein>
    <submittedName>
        <fullName evidence="1">Uncharacterized protein</fullName>
    </submittedName>
</protein>
<accession>A0AAV4RQS1</accession>
<gene>
    <name evidence="1" type="ORF">CEXT_398541</name>
</gene>
<keyword evidence="2" id="KW-1185">Reference proteome</keyword>
<reference evidence="1 2" key="1">
    <citation type="submission" date="2021-06" db="EMBL/GenBank/DDBJ databases">
        <title>Caerostris extrusa draft genome.</title>
        <authorList>
            <person name="Kono N."/>
            <person name="Arakawa K."/>
        </authorList>
    </citation>
    <scope>NUCLEOTIDE SEQUENCE [LARGE SCALE GENOMIC DNA]</scope>
</reference>
<proteinExistence type="predicted"/>